<gene>
    <name evidence="1" type="ORF">GCM10017557_81940</name>
</gene>
<organism evidence="1 2">
    <name type="scientific">Streptomyces aurantiacus</name>
    <dbReference type="NCBI Taxonomy" id="47760"/>
    <lineage>
        <taxon>Bacteria</taxon>
        <taxon>Bacillati</taxon>
        <taxon>Actinomycetota</taxon>
        <taxon>Actinomycetes</taxon>
        <taxon>Kitasatosporales</taxon>
        <taxon>Streptomycetaceae</taxon>
        <taxon>Streptomyces</taxon>
        <taxon>Streptomyces aurantiacus group</taxon>
    </lineage>
</organism>
<reference evidence="1 2" key="1">
    <citation type="journal article" date="2014" name="Int. J. Syst. Evol. Microbiol.">
        <title>Complete genome sequence of Corynebacterium casei LMG S-19264T (=DSM 44701T), isolated from a smear-ripened cheese.</title>
        <authorList>
            <consortium name="US DOE Joint Genome Institute (JGI-PGF)"/>
            <person name="Walter F."/>
            <person name="Albersmeier A."/>
            <person name="Kalinowski J."/>
            <person name="Ruckert C."/>
        </authorList>
    </citation>
    <scope>NUCLEOTIDE SEQUENCE [LARGE SCALE GENOMIC DNA]</scope>
    <source>
        <strain evidence="1 2">JCM 4677</strain>
    </source>
</reference>
<protein>
    <submittedName>
        <fullName evidence="1">Uncharacterized protein</fullName>
    </submittedName>
</protein>
<dbReference type="KEGG" id="sgm:GCM10017557_81940"/>
<evidence type="ECO:0000313" key="2">
    <source>
        <dbReference type="Proteomes" id="UP000516444"/>
    </source>
</evidence>
<dbReference type="EMBL" id="AP023440">
    <property type="protein sequence ID" value="BCL33335.1"/>
    <property type="molecule type" value="Genomic_DNA"/>
</dbReference>
<dbReference type="InterPro" id="IPR035965">
    <property type="entry name" value="PAS-like_dom_sf"/>
</dbReference>
<dbReference type="RefSeq" id="WP_190854918.1">
    <property type="nucleotide sequence ID" value="NZ_AP023440.1"/>
</dbReference>
<dbReference type="AlphaFoldDB" id="A0A7G1PHW1"/>
<proteinExistence type="predicted"/>
<keyword evidence="2" id="KW-1185">Reference proteome</keyword>
<accession>A0A7G1PHW1</accession>
<evidence type="ECO:0000313" key="1">
    <source>
        <dbReference type="EMBL" id="BCL33335.1"/>
    </source>
</evidence>
<name>A0A7G1PHW1_9ACTN</name>
<dbReference type="SUPFAM" id="SSF55785">
    <property type="entry name" value="PYP-like sensor domain (PAS domain)"/>
    <property type="match status" value="1"/>
</dbReference>
<sequence>MRYSLAAGDLLGVPSDALLGWPFAGVAPGFDARAIERELIPIRDTGEAVVEREVRGRLLGNSDHEHVMSYSAFRMNRASGRLGSGGGGPTT</sequence>
<dbReference type="Proteomes" id="UP000516444">
    <property type="component" value="Chromosome"/>
</dbReference>